<dbReference type="PANTHER" id="PTHR12370">
    <property type="entry name" value="PHOSPHOLIPASE B-RELATED"/>
    <property type="match status" value="1"/>
</dbReference>
<reference evidence="8 9" key="1">
    <citation type="journal article" date="2021" name="Elife">
        <title>Chloroplast acquisition without the gene transfer in kleptoplastic sea slugs, Plakobranchus ocellatus.</title>
        <authorList>
            <person name="Maeda T."/>
            <person name="Takahashi S."/>
            <person name="Yoshida T."/>
            <person name="Shimamura S."/>
            <person name="Takaki Y."/>
            <person name="Nagai Y."/>
            <person name="Toyoda A."/>
            <person name="Suzuki Y."/>
            <person name="Arimoto A."/>
            <person name="Ishii H."/>
            <person name="Satoh N."/>
            <person name="Nishiyama T."/>
            <person name="Hasebe M."/>
            <person name="Maruyama T."/>
            <person name="Minagawa J."/>
            <person name="Obokata J."/>
            <person name="Shigenobu S."/>
        </authorList>
    </citation>
    <scope>NUCLEOTIDE SEQUENCE [LARGE SCALE GENOMIC DNA]</scope>
</reference>
<sequence>MALKFFLVVCLLLNGIVSADKLFHSGSVYCEKVSCKFKESVLDKEKATAYGTFNDTLLVTGWGILDIVAGTSLQHGQTNTDIMFAAGFIEGVFTAKQMEYNYANLVPAMGIGNPLLEKLRTWFVEQQNWTNMMIKKHSEDPFWRHVSYVNAQLDGLFAGYKSVQKNSTNALDMFALKFLNGVGDVIDLRYALSPSSFPDWMSLTREQAQHKFYTSGHCSALIKVLPAYENIFMSHSSWFAYSATDRIYKHYFFNVKDEATVAKKMSFSSYAGYLESLDDFYLMESGLVMLQTTNNVFNKKLYNRVKPQSLLAWQRVRVANMMSHTGKDWTTILASFNSGTYNNQYMVIDLKQIKLGTVIADNALWVAEQIPGLVVADDLTPILRAGYFASYNVPFFEEIYNMSGYPDMAKKHGSDFTYQLAPRAKIFRRDQAKVKDLATMKAIMRYNDYKNDPYSEGSPWGAICSRGDLDPTDPVDDGCYDTKVTDYDMAKQFQADAISGPTLGTNLPVFAWPKGPSGSPHKGLPDIYNFPFMRMQPRFGGNK</sequence>
<evidence type="ECO:0000256" key="3">
    <source>
        <dbReference type="ARBA" id="ARBA00022801"/>
    </source>
</evidence>
<evidence type="ECO:0000256" key="4">
    <source>
        <dbReference type="ARBA" id="ARBA00022963"/>
    </source>
</evidence>
<gene>
    <name evidence="8" type="ORF">PoB_005791800</name>
</gene>
<keyword evidence="6" id="KW-0325">Glycoprotein</keyword>
<organism evidence="8 9">
    <name type="scientific">Plakobranchus ocellatus</name>
    <dbReference type="NCBI Taxonomy" id="259542"/>
    <lineage>
        <taxon>Eukaryota</taxon>
        <taxon>Metazoa</taxon>
        <taxon>Spiralia</taxon>
        <taxon>Lophotrochozoa</taxon>
        <taxon>Mollusca</taxon>
        <taxon>Gastropoda</taxon>
        <taxon>Heterobranchia</taxon>
        <taxon>Euthyneura</taxon>
        <taxon>Panpulmonata</taxon>
        <taxon>Sacoglossa</taxon>
        <taxon>Placobranchoidea</taxon>
        <taxon>Plakobranchidae</taxon>
        <taxon>Plakobranchus</taxon>
    </lineage>
</organism>
<comment type="caution">
    <text evidence="8">The sequence shown here is derived from an EMBL/GenBank/DDBJ whole genome shotgun (WGS) entry which is preliminary data.</text>
</comment>
<keyword evidence="9" id="KW-1185">Reference proteome</keyword>
<evidence type="ECO:0000256" key="1">
    <source>
        <dbReference type="ARBA" id="ARBA00007835"/>
    </source>
</evidence>
<keyword evidence="2 7" id="KW-0732">Signal</keyword>
<protein>
    <recommendedName>
        <fullName evidence="7">Phospholipase B-like</fullName>
        <ecNumber evidence="7">3.1.1.-</ecNumber>
    </recommendedName>
</protein>
<dbReference type="EMBL" id="BLXT01006392">
    <property type="protein sequence ID" value="GFO31413.1"/>
    <property type="molecule type" value="Genomic_DNA"/>
</dbReference>
<dbReference type="Gene3D" id="3.60.60.30">
    <property type="match status" value="1"/>
</dbReference>
<dbReference type="Proteomes" id="UP000735302">
    <property type="component" value="Unassembled WGS sequence"/>
</dbReference>
<keyword evidence="4 7" id="KW-0442">Lipid degradation</keyword>
<evidence type="ECO:0000313" key="9">
    <source>
        <dbReference type="Proteomes" id="UP000735302"/>
    </source>
</evidence>
<dbReference type="Pfam" id="PF04916">
    <property type="entry name" value="Phospholip_B"/>
    <property type="match status" value="1"/>
</dbReference>
<accession>A0AAV4CIK6</accession>
<keyword evidence="3 7" id="KW-0378">Hydrolase</keyword>
<dbReference type="GO" id="GO:0005576">
    <property type="term" value="C:extracellular region"/>
    <property type="evidence" value="ECO:0007669"/>
    <property type="project" value="TreeGrafter"/>
</dbReference>
<comment type="function">
    <text evidence="7">Putative phospholipase.</text>
</comment>
<evidence type="ECO:0000256" key="5">
    <source>
        <dbReference type="ARBA" id="ARBA00023098"/>
    </source>
</evidence>
<evidence type="ECO:0000256" key="2">
    <source>
        <dbReference type="ARBA" id="ARBA00022729"/>
    </source>
</evidence>
<dbReference type="AlphaFoldDB" id="A0AAV4CIK6"/>
<dbReference type="EC" id="3.1.1.-" evidence="7"/>
<evidence type="ECO:0000313" key="8">
    <source>
        <dbReference type="EMBL" id="GFO31413.1"/>
    </source>
</evidence>
<comment type="similarity">
    <text evidence="1 7">Belongs to the phospholipase B-like family.</text>
</comment>
<keyword evidence="5 7" id="KW-0443">Lipid metabolism</keyword>
<dbReference type="GO" id="GO:0004620">
    <property type="term" value="F:phospholipase activity"/>
    <property type="evidence" value="ECO:0007669"/>
    <property type="project" value="InterPro"/>
</dbReference>
<evidence type="ECO:0000256" key="6">
    <source>
        <dbReference type="ARBA" id="ARBA00023180"/>
    </source>
</evidence>
<dbReference type="InterPro" id="IPR007000">
    <property type="entry name" value="PLipase_B-like"/>
</dbReference>
<feature type="signal peptide" evidence="7">
    <location>
        <begin position="1"/>
        <end position="19"/>
    </location>
</feature>
<evidence type="ECO:0000256" key="7">
    <source>
        <dbReference type="RuleBase" id="RU364138"/>
    </source>
</evidence>
<feature type="chain" id="PRO_5043093601" description="Phospholipase B-like" evidence="7">
    <location>
        <begin position="20"/>
        <end position="543"/>
    </location>
</feature>
<proteinExistence type="inferred from homology"/>
<dbReference type="PANTHER" id="PTHR12370:SF1">
    <property type="entry name" value="PHOSPHOLIPASE B-LIKE 1"/>
    <property type="match status" value="1"/>
</dbReference>
<name>A0AAV4CIK6_9GAST</name>
<dbReference type="GO" id="GO:0009395">
    <property type="term" value="P:phospholipid catabolic process"/>
    <property type="evidence" value="ECO:0007669"/>
    <property type="project" value="TreeGrafter"/>
</dbReference>